<dbReference type="KEGG" id="nfl:COO91_08011"/>
<keyword evidence="2" id="KW-1185">Reference proteome</keyword>
<dbReference type="Proteomes" id="UP000232003">
    <property type="component" value="Chromosome"/>
</dbReference>
<gene>
    <name evidence="1" type="ORF">COO91_08011</name>
</gene>
<accession>A0A2K8T2T2</accession>
<organism evidence="1 2">
    <name type="scientific">Nostoc flagelliforme CCNUN1</name>
    <dbReference type="NCBI Taxonomy" id="2038116"/>
    <lineage>
        <taxon>Bacteria</taxon>
        <taxon>Bacillati</taxon>
        <taxon>Cyanobacteriota</taxon>
        <taxon>Cyanophyceae</taxon>
        <taxon>Nostocales</taxon>
        <taxon>Nostocaceae</taxon>
        <taxon>Nostoc</taxon>
    </lineage>
</organism>
<protein>
    <submittedName>
        <fullName evidence="1">Uncharacterized protein</fullName>
    </submittedName>
</protein>
<dbReference type="EMBL" id="CP024785">
    <property type="protein sequence ID" value="AUB41920.1"/>
    <property type="molecule type" value="Genomic_DNA"/>
</dbReference>
<name>A0A2K8T2T2_9NOSO</name>
<reference evidence="1 2" key="1">
    <citation type="submission" date="2017-11" db="EMBL/GenBank/DDBJ databases">
        <title>Complete genome of a free-living desiccation-tolerant cyanobacterium and its photosynthetic adaptation to extreme terrestrial habitat.</title>
        <authorList>
            <person name="Shang J."/>
        </authorList>
    </citation>
    <scope>NUCLEOTIDE SEQUENCE [LARGE SCALE GENOMIC DNA]</scope>
    <source>
        <strain evidence="1 2">CCNUN1</strain>
    </source>
</reference>
<proteinExistence type="predicted"/>
<dbReference type="AlphaFoldDB" id="A0A2K8T2T2"/>
<evidence type="ECO:0000313" key="2">
    <source>
        <dbReference type="Proteomes" id="UP000232003"/>
    </source>
</evidence>
<evidence type="ECO:0000313" key="1">
    <source>
        <dbReference type="EMBL" id="AUB41920.1"/>
    </source>
</evidence>
<sequence length="52" mass="5900">MSKPLFKAEAIALVQSLANNTIEAVGCVTHYVFCFSSSDYWLGARKMRLRQF</sequence>